<keyword evidence="1" id="KW-1133">Transmembrane helix</keyword>
<organism evidence="2">
    <name type="scientific">uncultured bacterium contig00048</name>
    <dbReference type="NCBI Taxonomy" id="1181533"/>
    <lineage>
        <taxon>Bacteria</taxon>
        <taxon>environmental samples</taxon>
    </lineage>
</organism>
<keyword evidence="1" id="KW-0812">Transmembrane</keyword>
<accession>A0A806KSA1</accession>
<reference evidence="2" key="1">
    <citation type="submission" date="2012-03" db="EMBL/GenBank/DDBJ databases">
        <title>Functional metagenomics reveals considerable lignocellulase gene clusters in the gut microbiome of a wood-feeding higher termite.</title>
        <authorList>
            <person name="Liu N."/>
        </authorList>
    </citation>
    <scope>NUCLEOTIDE SEQUENCE</scope>
</reference>
<sequence length="37" mass="4532">MHFFNNGILIYANEKNYPFVFSVVCVPFCIVLWRFRF</sequence>
<keyword evidence="1" id="KW-0472">Membrane</keyword>
<feature type="transmembrane region" description="Helical" evidence="1">
    <location>
        <begin position="17"/>
        <end position="35"/>
    </location>
</feature>
<evidence type="ECO:0000256" key="1">
    <source>
        <dbReference type="SAM" id="Phobius"/>
    </source>
</evidence>
<dbReference type="AlphaFoldDB" id="A0A806KSA1"/>
<name>A0A806KSA1_9BACT</name>
<evidence type="ECO:0000313" key="2">
    <source>
        <dbReference type="EMBL" id="AGS54059.1"/>
    </source>
</evidence>
<proteinExistence type="predicted"/>
<dbReference type="EMBL" id="JQ844274">
    <property type="protein sequence ID" value="AGS54059.1"/>
    <property type="molecule type" value="Genomic_DNA"/>
</dbReference>
<protein>
    <submittedName>
        <fullName evidence="2">Uncharacterized protein</fullName>
    </submittedName>
</protein>